<sequence length="292" mass="31062">MVSLKILRGAELAPGVHAEVNWPDGQPRFVIGRDPAAHWPIPDSTLALSGRHCELVATPRGVLLRDLSTNGTFVNDEADRLRSDRLLRHGDRIRLGPYHVRLNLPPAASAEAVREALAEGLGLPASALAGHDALQLTLRVAGLAQAAVASLHHLLAQQARVRTRIGAGPAEVLAGEPNPLRLAGDSAQALYALLSQTDPGAAVAQAAGDLLQHQERLLDALDTATERMGRTLAPQAFERAIGSASTADAARCWALYLEIWQRMGLPAGQPWAEGFAEALARHLALAYEAPRS</sequence>
<evidence type="ECO:0000313" key="3">
    <source>
        <dbReference type="Proteomes" id="UP001365405"/>
    </source>
</evidence>
<evidence type="ECO:0000259" key="1">
    <source>
        <dbReference type="PROSITE" id="PS50006"/>
    </source>
</evidence>
<dbReference type="Pfam" id="PF20232">
    <property type="entry name" value="T6SS_FHA_C"/>
    <property type="match status" value="1"/>
</dbReference>
<dbReference type="InterPro" id="IPR000253">
    <property type="entry name" value="FHA_dom"/>
</dbReference>
<dbReference type="PROSITE" id="PS50006">
    <property type="entry name" value="FHA_DOMAIN"/>
    <property type="match status" value="1"/>
</dbReference>
<dbReference type="SMART" id="SM00240">
    <property type="entry name" value="FHA"/>
    <property type="match status" value="1"/>
</dbReference>
<dbReference type="RefSeq" id="WP_341408676.1">
    <property type="nucleotide sequence ID" value="NZ_JBBUTH010000001.1"/>
</dbReference>
<dbReference type="Proteomes" id="UP001365405">
    <property type="component" value="Unassembled WGS sequence"/>
</dbReference>
<accession>A0ABU9CAW0</accession>
<feature type="domain" description="FHA" evidence="1">
    <location>
        <begin position="29"/>
        <end position="79"/>
    </location>
</feature>
<comment type="caution">
    <text evidence="2">The sequence shown here is derived from an EMBL/GenBank/DDBJ whole genome shotgun (WGS) entry which is preliminary data.</text>
</comment>
<dbReference type="InterPro" id="IPR046883">
    <property type="entry name" value="T6SS_FHA_C"/>
</dbReference>
<dbReference type="Pfam" id="PF00498">
    <property type="entry name" value="FHA"/>
    <property type="match status" value="1"/>
</dbReference>
<dbReference type="InterPro" id="IPR008984">
    <property type="entry name" value="SMAD_FHA_dom_sf"/>
</dbReference>
<protein>
    <submittedName>
        <fullName evidence="2">Type VI secretion system-associated FHA domain protein</fullName>
    </submittedName>
</protein>
<organism evidence="2 3">
    <name type="scientific">Pseudaquabacterium inlustre</name>
    <dbReference type="NCBI Taxonomy" id="2984192"/>
    <lineage>
        <taxon>Bacteria</taxon>
        <taxon>Pseudomonadati</taxon>
        <taxon>Pseudomonadota</taxon>
        <taxon>Betaproteobacteria</taxon>
        <taxon>Burkholderiales</taxon>
        <taxon>Sphaerotilaceae</taxon>
        <taxon>Pseudaquabacterium</taxon>
    </lineage>
</organism>
<dbReference type="Gene3D" id="2.60.200.20">
    <property type="match status" value="1"/>
</dbReference>
<proteinExistence type="predicted"/>
<name>A0ABU9CAW0_9BURK</name>
<evidence type="ECO:0000313" key="2">
    <source>
        <dbReference type="EMBL" id="MEK8049002.1"/>
    </source>
</evidence>
<reference evidence="2 3" key="1">
    <citation type="submission" date="2024-04" db="EMBL/GenBank/DDBJ databases">
        <title>Novel species of the genus Ideonella isolated from streams.</title>
        <authorList>
            <person name="Lu H."/>
        </authorList>
    </citation>
    <scope>NUCLEOTIDE SEQUENCE [LARGE SCALE GENOMIC DNA]</scope>
    <source>
        <strain evidence="2 3">DXS22W</strain>
    </source>
</reference>
<dbReference type="EMBL" id="JBBUTH010000001">
    <property type="protein sequence ID" value="MEK8049002.1"/>
    <property type="molecule type" value="Genomic_DNA"/>
</dbReference>
<dbReference type="SUPFAM" id="SSF49879">
    <property type="entry name" value="SMAD/FHA domain"/>
    <property type="match status" value="1"/>
</dbReference>
<gene>
    <name evidence="2" type="ORF">AACH10_02005</name>
</gene>
<dbReference type="CDD" id="cd00060">
    <property type="entry name" value="FHA"/>
    <property type="match status" value="1"/>
</dbReference>
<keyword evidence="3" id="KW-1185">Reference proteome</keyword>